<feature type="compositionally biased region" description="Basic and acidic residues" evidence="1">
    <location>
        <begin position="42"/>
        <end position="56"/>
    </location>
</feature>
<dbReference type="AlphaFoldDB" id="A0A5C6CCM1"/>
<accession>A0A5C6CCM1</accession>
<proteinExistence type="predicted"/>
<evidence type="ECO:0000313" key="2">
    <source>
        <dbReference type="EMBL" id="TWU21194.1"/>
    </source>
</evidence>
<comment type="caution">
    <text evidence="2">The sequence shown here is derived from an EMBL/GenBank/DDBJ whole genome shotgun (WGS) entry which is preliminary data.</text>
</comment>
<keyword evidence="3" id="KW-1185">Reference proteome</keyword>
<feature type="region of interest" description="Disordered" evidence="1">
    <location>
        <begin position="1"/>
        <end position="56"/>
    </location>
</feature>
<protein>
    <submittedName>
        <fullName evidence="2">Uncharacterized protein</fullName>
    </submittedName>
</protein>
<dbReference type="EMBL" id="SJPT01000007">
    <property type="protein sequence ID" value="TWU21194.1"/>
    <property type="molecule type" value="Genomic_DNA"/>
</dbReference>
<organism evidence="2 3">
    <name type="scientific">Novipirellula galeiformis</name>
    <dbReference type="NCBI Taxonomy" id="2528004"/>
    <lineage>
        <taxon>Bacteria</taxon>
        <taxon>Pseudomonadati</taxon>
        <taxon>Planctomycetota</taxon>
        <taxon>Planctomycetia</taxon>
        <taxon>Pirellulales</taxon>
        <taxon>Pirellulaceae</taxon>
        <taxon>Novipirellula</taxon>
    </lineage>
</organism>
<name>A0A5C6CCM1_9BACT</name>
<evidence type="ECO:0000313" key="3">
    <source>
        <dbReference type="Proteomes" id="UP000316304"/>
    </source>
</evidence>
<evidence type="ECO:0000256" key="1">
    <source>
        <dbReference type="SAM" id="MobiDB-lite"/>
    </source>
</evidence>
<sequence length="56" mass="6213">MLGRFPAASLKRRPVGTDPAANLKSPKWISQKKRSRSVSFADNKDRKRDASSLDLG</sequence>
<gene>
    <name evidence="2" type="ORF">Pla52o_42280</name>
</gene>
<reference evidence="2 3" key="1">
    <citation type="submission" date="2019-02" db="EMBL/GenBank/DDBJ databases">
        <title>Deep-cultivation of Planctomycetes and their phenomic and genomic characterization uncovers novel biology.</title>
        <authorList>
            <person name="Wiegand S."/>
            <person name="Jogler M."/>
            <person name="Boedeker C."/>
            <person name="Pinto D."/>
            <person name="Vollmers J."/>
            <person name="Rivas-Marin E."/>
            <person name="Kohn T."/>
            <person name="Peeters S.H."/>
            <person name="Heuer A."/>
            <person name="Rast P."/>
            <person name="Oberbeckmann S."/>
            <person name="Bunk B."/>
            <person name="Jeske O."/>
            <person name="Meyerdierks A."/>
            <person name="Storesund J.E."/>
            <person name="Kallscheuer N."/>
            <person name="Luecker S."/>
            <person name="Lage O.M."/>
            <person name="Pohl T."/>
            <person name="Merkel B.J."/>
            <person name="Hornburger P."/>
            <person name="Mueller R.-W."/>
            <person name="Bruemmer F."/>
            <person name="Labrenz M."/>
            <person name="Spormann A.M."/>
            <person name="Op Den Camp H."/>
            <person name="Overmann J."/>
            <person name="Amann R."/>
            <person name="Jetten M.S.M."/>
            <person name="Mascher T."/>
            <person name="Medema M.H."/>
            <person name="Devos D.P."/>
            <person name="Kaster A.-K."/>
            <person name="Ovreas L."/>
            <person name="Rohde M."/>
            <person name="Galperin M.Y."/>
            <person name="Jogler C."/>
        </authorList>
    </citation>
    <scope>NUCLEOTIDE SEQUENCE [LARGE SCALE GENOMIC DNA]</scope>
    <source>
        <strain evidence="2 3">Pla52o</strain>
    </source>
</reference>
<dbReference type="Proteomes" id="UP000316304">
    <property type="component" value="Unassembled WGS sequence"/>
</dbReference>